<accession>X6L7H7</accession>
<evidence type="ECO:0000313" key="2">
    <source>
        <dbReference type="Proteomes" id="UP000023152"/>
    </source>
</evidence>
<protein>
    <submittedName>
        <fullName evidence="1">Uncharacterized protein</fullName>
    </submittedName>
</protein>
<proteinExistence type="predicted"/>
<organism evidence="1 2">
    <name type="scientific">Reticulomyxa filosa</name>
    <dbReference type="NCBI Taxonomy" id="46433"/>
    <lineage>
        <taxon>Eukaryota</taxon>
        <taxon>Sar</taxon>
        <taxon>Rhizaria</taxon>
        <taxon>Retaria</taxon>
        <taxon>Foraminifera</taxon>
        <taxon>Monothalamids</taxon>
        <taxon>Reticulomyxidae</taxon>
        <taxon>Reticulomyxa</taxon>
    </lineage>
</organism>
<evidence type="ECO:0000313" key="1">
    <source>
        <dbReference type="EMBL" id="ETN97273.1"/>
    </source>
</evidence>
<comment type="caution">
    <text evidence="1">The sequence shown here is derived from an EMBL/GenBank/DDBJ whole genome shotgun (WGS) entry which is preliminary data.</text>
</comment>
<name>X6L7H7_RETFI</name>
<dbReference type="AlphaFoldDB" id="X6L7H7"/>
<dbReference type="EMBL" id="ASPP01050233">
    <property type="protein sequence ID" value="ETN97273.1"/>
    <property type="molecule type" value="Genomic_DNA"/>
</dbReference>
<sequence length="212" mass="25139">QAVFEEFVAEQLWHWYEIKCKENHTFANDMVCAIQQTLNVTMNANVNVNVNDKPFVFGKTKTTSDVALDYWCGVKVNMDRIGRVCWYKVERNGKEDVRFFPGVFECDMLYLWKTVNVVDHLERLLQQNKEQYSPHVISNTTKALTDFRKYLRTIQQGHLTSMYPWQFQSSNAINDGAFIRFDSTSNYFMSLHKYPLKQQRQIFLDRVRAQLH</sequence>
<feature type="non-terminal residue" evidence="1">
    <location>
        <position position="1"/>
    </location>
</feature>
<gene>
    <name evidence="1" type="ORF">RFI_40258</name>
</gene>
<reference evidence="1 2" key="1">
    <citation type="journal article" date="2013" name="Curr. Biol.">
        <title>The Genome of the Foraminiferan Reticulomyxa filosa.</title>
        <authorList>
            <person name="Glockner G."/>
            <person name="Hulsmann N."/>
            <person name="Schleicher M."/>
            <person name="Noegel A.A."/>
            <person name="Eichinger L."/>
            <person name="Gallinger C."/>
            <person name="Pawlowski J."/>
            <person name="Sierra R."/>
            <person name="Euteneuer U."/>
            <person name="Pillet L."/>
            <person name="Moustafa A."/>
            <person name="Platzer M."/>
            <person name="Groth M."/>
            <person name="Szafranski K."/>
            <person name="Schliwa M."/>
        </authorList>
    </citation>
    <scope>NUCLEOTIDE SEQUENCE [LARGE SCALE GENOMIC DNA]</scope>
</reference>
<keyword evidence="2" id="KW-1185">Reference proteome</keyword>
<feature type="non-terminal residue" evidence="1">
    <location>
        <position position="212"/>
    </location>
</feature>
<dbReference type="Proteomes" id="UP000023152">
    <property type="component" value="Unassembled WGS sequence"/>
</dbReference>